<evidence type="ECO:0000256" key="1">
    <source>
        <dbReference type="SAM" id="MobiDB-lite"/>
    </source>
</evidence>
<dbReference type="Proteomes" id="UP000239735">
    <property type="component" value="Unassembled WGS sequence"/>
</dbReference>
<feature type="region of interest" description="Disordered" evidence="1">
    <location>
        <begin position="1"/>
        <end position="46"/>
    </location>
</feature>
<sequence length="95" mass="9971">MTLTGTTEGHVLRKKTAKPLLPAADLTRTVGESKPRQPLPRQFSEFGGHEAGLPGVELVHNSKVRAILLCGLPGVGPIVGAVQFEGTGAEKGDFE</sequence>
<dbReference type="AlphaFoldDB" id="A0A2N9LX64"/>
<protein>
    <submittedName>
        <fullName evidence="2">Uncharacterized protein</fullName>
    </submittedName>
</protein>
<accession>A0A2N9LX64</accession>
<proteinExistence type="predicted"/>
<evidence type="ECO:0000313" key="3">
    <source>
        <dbReference type="Proteomes" id="UP000239735"/>
    </source>
</evidence>
<evidence type="ECO:0000313" key="2">
    <source>
        <dbReference type="EMBL" id="SPE27820.1"/>
    </source>
</evidence>
<dbReference type="EMBL" id="OKRB01000120">
    <property type="protein sequence ID" value="SPE27820.1"/>
    <property type="molecule type" value="Genomic_DNA"/>
</dbReference>
<gene>
    <name evidence="2" type="ORF">SBA5_600062</name>
</gene>
<organism evidence="2 3">
    <name type="scientific">Candidatus Sulfuritelmatomonas gaucii</name>
    <dbReference type="NCBI Taxonomy" id="2043161"/>
    <lineage>
        <taxon>Bacteria</taxon>
        <taxon>Pseudomonadati</taxon>
        <taxon>Acidobacteriota</taxon>
        <taxon>Terriglobia</taxon>
        <taxon>Terriglobales</taxon>
        <taxon>Acidobacteriaceae</taxon>
        <taxon>Candidatus Sulfuritelmatomonas</taxon>
    </lineage>
</organism>
<name>A0A2N9LX64_9BACT</name>
<reference evidence="3" key="1">
    <citation type="submission" date="2018-02" db="EMBL/GenBank/DDBJ databases">
        <authorList>
            <person name="Hausmann B."/>
        </authorList>
    </citation>
    <scope>NUCLEOTIDE SEQUENCE [LARGE SCALE GENOMIC DNA]</scope>
    <source>
        <strain evidence="3">Peat soil MAG SbA5</strain>
    </source>
</reference>